<name>A0A5C0UGA2_9PROT</name>
<dbReference type="KEGG" id="nabu:FZC36_01655"/>
<reference evidence="1 2" key="1">
    <citation type="submission" date="2019-08" db="EMBL/GenBank/DDBJ databases">
        <title>Highly reduced genomes of protist endosymbionts show evolutionary convergence.</title>
        <authorList>
            <person name="George E."/>
            <person name="Husnik F."/>
            <person name="Tashyreva D."/>
            <person name="Prokopchuk G."/>
            <person name="Horak A."/>
            <person name="Kwong W.K."/>
            <person name="Lukes J."/>
            <person name="Keeling P.J."/>
        </authorList>
    </citation>
    <scope>NUCLEOTIDE SEQUENCE [LARGE SCALE GENOMIC DNA]</scope>
    <source>
        <strain evidence="1">1604HC</strain>
    </source>
</reference>
<dbReference type="EMBL" id="CP043314">
    <property type="protein sequence ID" value="QEK39135.1"/>
    <property type="molecule type" value="Genomic_DNA"/>
</dbReference>
<dbReference type="AlphaFoldDB" id="A0A5C0UGA2"/>
<keyword evidence="2" id="KW-1185">Reference proteome</keyword>
<evidence type="ECO:0000313" key="2">
    <source>
        <dbReference type="Proteomes" id="UP000324924"/>
    </source>
</evidence>
<evidence type="ECO:0000313" key="1">
    <source>
        <dbReference type="EMBL" id="QEK39135.1"/>
    </source>
</evidence>
<gene>
    <name evidence="1" type="ORF">FZC36_01655</name>
</gene>
<protein>
    <submittedName>
        <fullName evidence="1">Uncharacterized protein</fullName>
    </submittedName>
</protein>
<accession>A0A5C0UGA2</accession>
<organism evidence="1 2">
    <name type="scientific">Candidatus Nesciobacter abundans</name>
    <dbReference type="NCBI Taxonomy" id="2601668"/>
    <lineage>
        <taxon>Bacteria</taxon>
        <taxon>Pseudomonadati</taxon>
        <taxon>Pseudomonadota</taxon>
        <taxon>Alphaproteobacteria</taxon>
        <taxon>Holosporales</taxon>
        <taxon>Holosporaceae</taxon>
        <taxon>Candidatus Nesciobacter</taxon>
    </lineage>
</organism>
<dbReference type="Proteomes" id="UP000324924">
    <property type="component" value="Chromosome"/>
</dbReference>
<sequence length="209" mass="23025">MIAQNNNMGSNLGKLENNRIQYGDGSSVDGINQLERQDSGSDLLIRMGEDTKKEVSNIEKYTCFHPMKSYHESFTGSVNKDMSNPNKTLSGKVISSYIEVVVPVGVFAMSMEETGLTNTGIKFIEVVRTQIVKKERVISESRIFVQSFVLGSAGQLGDHVWLQLGFNEVHKHINQYDSAGNPTGSFGYAYSNEKGTLLADGKLDPYSPS</sequence>
<dbReference type="RefSeq" id="WP_148972258.1">
    <property type="nucleotide sequence ID" value="NZ_CP043314.1"/>
</dbReference>
<proteinExistence type="predicted"/>